<evidence type="ECO:0008006" key="3">
    <source>
        <dbReference type="Google" id="ProtNLM"/>
    </source>
</evidence>
<sequence>VCEIPECLVMKRWTKKAKEVMIESSSFTSELQMSSRLCILNECVKMMSEVAYVTTERPRYVRIGLEVAEECKRSNNEMIRKGAIVIGLEQTWTLSKEEFNTYNSHVEHFDWF</sequence>
<gene>
    <name evidence="1" type="ORF">PIB30_056489</name>
</gene>
<proteinExistence type="predicted"/>
<dbReference type="EMBL" id="JASCZI010091073">
    <property type="protein sequence ID" value="MED6148816.1"/>
    <property type="molecule type" value="Genomic_DNA"/>
</dbReference>
<organism evidence="1 2">
    <name type="scientific">Stylosanthes scabra</name>
    <dbReference type="NCBI Taxonomy" id="79078"/>
    <lineage>
        <taxon>Eukaryota</taxon>
        <taxon>Viridiplantae</taxon>
        <taxon>Streptophyta</taxon>
        <taxon>Embryophyta</taxon>
        <taxon>Tracheophyta</taxon>
        <taxon>Spermatophyta</taxon>
        <taxon>Magnoliopsida</taxon>
        <taxon>eudicotyledons</taxon>
        <taxon>Gunneridae</taxon>
        <taxon>Pentapetalae</taxon>
        <taxon>rosids</taxon>
        <taxon>fabids</taxon>
        <taxon>Fabales</taxon>
        <taxon>Fabaceae</taxon>
        <taxon>Papilionoideae</taxon>
        <taxon>50 kb inversion clade</taxon>
        <taxon>dalbergioids sensu lato</taxon>
        <taxon>Dalbergieae</taxon>
        <taxon>Pterocarpus clade</taxon>
        <taxon>Stylosanthes</taxon>
    </lineage>
</organism>
<accession>A0ABU6TJ63</accession>
<feature type="non-terminal residue" evidence="1">
    <location>
        <position position="1"/>
    </location>
</feature>
<comment type="caution">
    <text evidence="1">The sequence shown here is derived from an EMBL/GenBank/DDBJ whole genome shotgun (WGS) entry which is preliminary data.</text>
</comment>
<dbReference type="Proteomes" id="UP001341840">
    <property type="component" value="Unassembled WGS sequence"/>
</dbReference>
<protein>
    <recommendedName>
        <fullName evidence="3">Protein FAR1-RELATED SEQUENCE</fullName>
    </recommendedName>
</protein>
<evidence type="ECO:0000313" key="1">
    <source>
        <dbReference type="EMBL" id="MED6148816.1"/>
    </source>
</evidence>
<evidence type="ECO:0000313" key="2">
    <source>
        <dbReference type="Proteomes" id="UP001341840"/>
    </source>
</evidence>
<reference evidence="1 2" key="1">
    <citation type="journal article" date="2023" name="Plants (Basel)">
        <title>Bridging the Gap: Combining Genomics and Transcriptomics Approaches to Understand Stylosanthes scabra, an Orphan Legume from the Brazilian Caatinga.</title>
        <authorList>
            <person name="Ferreira-Neto J.R.C."/>
            <person name="da Silva M.D."/>
            <person name="Binneck E."/>
            <person name="de Melo N.F."/>
            <person name="da Silva R.H."/>
            <person name="de Melo A.L.T.M."/>
            <person name="Pandolfi V."/>
            <person name="Bustamante F.O."/>
            <person name="Brasileiro-Vidal A.C."/>
            <person name="Benko-Iseppon A.M."/>
        </authorList>
    </citation>
    <scope>NUCLEOTIDE SEQUENCE [LARGE SCALE GENOMIC DNA]</scope>
    <source>
        <tissue evidence="1">Leaves</tissue>
    </source>
</reference>
<keyword evidence="2" id="KW-1185">Reference proteome</keyword>
<name>A0ABU6TJ63_9FABA</name>